<proteinExistence type="predicted"/>
<dbReference type="InterPro" id="IPR043376">
    <property type="entry name" value="NPG1-like"/>
</dbReference>
<dbReference type="Pfam" id="PF14559">
    <property type="entry name" value="TPR_19"/>
    <property type="match status" value="1"/>
</dbReference>
<sequence length="699" mass="74276">MAFRNKGGRKALEVELQEVDSLREQGHWSRAVTAAQALVAFSSTLPQLIQGESSLHEGKLDEAEQLLRAALQAEPQNQEASALLGETLFRKGDAQGALPYLESLDISALGSHIPPTPIPLESSTPRPRVRRSKTPEPSAPSDVSSSHRAAVLTSALVTRAKALDGLERPREAVDVLKSLLAAVPSVWNRASRKSVQKAVLLLGDLYCKLGEESRAVEVYREVLAREPGVLSGHTAREVKKKLAGLLLQGGEGAVLQQHGGATPADEAIKLLLQVQTEEWEAGVHEQLVGALNSTGRFELLAEVLESVKPGVFTRPERWYNLGLAHLAAGNGEKALMVLRMAAKETTGNVPLLVAAGRACAMTGCSEEGVRYAEEAVHFTEGQSSDLRGQALHVLGVNLGLQARSSRSDAERSALQNRAVETLKDAVAAAPGDFAPRYDLAVQLAEGRRLRPAMEHIAVALEASNGAHCDSWRLLALLLSAEQRFAAAEEVLAAALDAAPGGGRRAALLRTLASVQRAGGSEKQALGTLAKVLGLVKTGGPAAEAGVLSELAEANVALKEWENAEEFAKRAKALEPYHAGAWYVTGLVLEAQRRSEEAMAAYETAAVADPADVRSLVRIASLYRESPAAAPVVRSLLNQALQQDPMNHEAWHGLGLVQKADGSLSEAADSFQTAMVLQATVPAAPFSSLPRAILSLPPRC</sequence>
<evidence type="ECO:0000313" key="4">
    <source>
        <dbReference type="Proteomes" id="UP000054558"/>
    </source>
</evidence>
<dbReference type="Pfam" id="PF13176">
    <property type="entry name" value="TPR_7"/>
    <property type="match status" value="1"/>
</dbReference>
<organism evidence="3 4">
    <name type="scientific">Klebsormidium nitens</name>
    <name type="common">Green alga</name>
    <name type="synonym">Ulothrix nitens</name>
    <dbReference type="NCBI Taxonomy" id="105231"/>
    <lineage>
        <taxon>Eukaryota</taxon>
        <taxon>Viridiplantae</taxon>
        <taxon>Streptophyta</taxon>
        <taxon>Klebsormidiophyceae</taxon>
        <taxon>Klebsormidiales</taxon>
        <taxon>Klebsormidiaceae</taxon>
        <taxon>Klebsormidium</taxon>
    </lineage>
</organism>
<evidence type="ECO:0000256" key="2">
    <source>
        <dbReference type="SAM" id="MobiDB-lite"/>
    </source>
</evidence>
<dbReference type="AlphaFoldDB" id="A0A1Y1HV79"/>
<feature type="region of interest" description="Disordered" evidence="2">
    <location>
        <begin position="114"/>
        <end position="146"/>
    </location>
</feature>
<dbReference type="PROSITE" id="PS50005">
    <property type="entry name" value="TPR"/>
    <property type="match status" value="2"/>
</dbReference>
<feature type="repeat" description="TPR" evidence="1">
    <location>
        <begin position="196"/>
        <end position="229"/>
    </location>
</feature>
<dbReference type="InterPro" id="IPR011990">
    <property type="entry name" value="TPR-like_helical_dom_sf"/>
</dbReference>
<feature type="repeat" description="TPR" evidence="1">
    <location>
        <begin position="578"/>
        <end position="611"/>
    </location>
</feature>
<evidence type="ECO:0000313" key="3">
    <source>
        <dbReference type="EMBL" id="GAQ82534.1"/>
    </source>
</evidence>
<dbReference type="OMA" id="EYYLACQ"/>
<dbReference type="Gene3D" id="1.25.40.10">
    <property type="entry name" value="Tetratricopeptide repeat domain"/>
    <property type="match status" value="3"/>
</dbReference>
<evidence type="ECO:0000256" key="1">
    <source>
        <dbReference type="PROSITE-ProRule" id="PRU00339"/>
    </source>
</evidence>
<dbReference type="Proteomes" id="UP000054558">
    <property type="component" value="Unassembled WGS sequence"/>
</dbReference>
<dbReference type="InterPro" id="IPR019734">
    <property type="entry name" value="TPR_rpt"/>
</dbReference>
<dbReference type="PANTHER" id="PTHR44102:SF5">
    <property type="entry name" value="PROTEIN NPG1"/>
    <property type="match status" value="1"/>
</dbReference>
<keyword evidence="1" id="KW-0802">TPR repeat</keyword>
<keyword evidence="4" id="KW-1185">Reference proteome</keyword>
<dbReference type="STRING" id="105231.A0A1Y1HV79"/>
<dbReference type="PANTHER" id="PTHR44102">
    <property type="entry name" value="PROTEIN NPG1"/>
    <property type="match status" value="1"/>
</dbReference>
<dbReference type="Gene3D" id="1.25.40.1040">
    <property type="match status" value="1"/>
</dbReference>
<dbReference type="Pfam" id="PF13432">
    <property type="entry name" value="TPR_16"/>
    <property type="match status" value="2"/>
</dbReference>
<name>A0A1Y1HV79_KLENI</name>
<dbReference type="OrthoDB" id="29013at2759"/>
<dbReference type="SMART" id="SM00028">
    <property type="entry name" value="TPR"/>
    <property type="match status" value="8"/>
</dbReference>
<reference evidence="3 4" key="1">
    <citation type="journal article" date="2014" name="Nat. Commun.">
        <title>Klebsormidium flaccidum genome reveals primary factors for plant terrestrial adaptation.</title>
        <authorList>
            <person name="Hori K."/>
            <person name="Maruyama F."/>
            <person name="Fujisawa T."/>
            <person name="Togashi T."/>
            <person name="Yamamoto N."/>
            <person name="Seo M."/>
            <person name="Sato S."/>
            <person name="Yamada T."/>
            <person name="Mori H."/>
            <person name="Tajima N."/>
            <person name="Moriyama T."/>
            <person name="Ikeuchi M."/>
            <person name="Watanabe M."/>
            <person name="Wada H."/>
            <person name="Kobayashi K."/>
            <person name="Saito M."/>
            <person name="Masuda T."/>
            <person name="Sasaki-Sekimoto Y."/>
            <person name="Mashiguchi K."/>
            <person name="Awai K."/>
            <person name="Shimojima M."/>
            <person name="Masuda S."/>
            <person name="Iwai M."/>
            <person name="Nobusawa T."/>
            <person name="Narise T."/>
            <person name="Kondo S."/>
            <person name="Saito H."/>
            <person name="Sato R."/>
            <person name="Murakawa M."/>
            <person name="Ihara Y."/>
            <person name="Oshima-Yamada Y."/>
            <person name="Ohtaka K."/>
            <person name="Satoh M."/>
            <person name="Sonobe K."/>
            <person name="Ishii M."/>
            <person name="Ohtani R."/>
            <person name="Kanamori-Sato M."/>
            <person name="Honoki R."/>
            <person name="Miyazaki D."/>
            <person name="Mochizuki H."/>
            <person name="Umetsu J."/>
            <person name="Higashi K."/>
            <person name="Shibata D."/>
            <person name="Kamiya Y."/>
            <person name="Sato N."/>
            <person name="Nakamura Y."/>
            <person name="Tabata S."/>
            <person name="Ida S."/>
            <person name="Kurokawa K."/>
            <person name="Ohta H."/>
        </authorList>
    </citation>
    <scope>NUCLEOTIDE SEQUENCE [LARGE SCALE GENOMIC DNA]</scope>
    <source>
        <strain evidence="3 4">NIES-2285</strain>
    </source>
</reference>
<protein>
    <submittedName>
        <fullName evidence="3">Tetratricopeptide repeat containing protein</fullName>
    </submittedName>
</protein>
<dbReference type="SUPFAM" id="SSF48452">
    <property type="entry name" value="TPR-like"/>
    <property type="match status" value="2"/>
</dbReference>
<dbReference type="EMBL" id="DF237063">
    <property type="protein sequence ID" value="GAQ82534.1"/>
    <property type="molecule type" value="Genomic_DNA"/>
</dbReference>
<accession>A0A1Y1HV79</accession>
<gene>
    <name evidence="3" type="ORF">KFL_001140220</name>
</gene>